<gene>
    <name evidence="1" type="ORF">FHR31_001449</name>
</gene>
<evidence type="ECO:0000313" key="1">
    <source>
        <dbReference type="EMBL" id="MBB3171629.1"/>
    </source>
</evidence>
<sequence>MPTAVALPCYNVTELVCGWSDSEFTIAYMPWYLAAFLKPDSLPPSFVVELP</sequence>
<dbReference type="Proteomes" id="UP000530850">
    <property type="component" value="Unassembled WGS sequence"/>
</dbReference>
<comment type="caution">
    <text evidence="1">The sequence shown here is derived from an EMBL/GenBank/DDBJ whole genome shotgun (WGS) entry which is preliminary data.</text>
</comment>
<dbReference type="GeneID" id="93357722"/>
<reference evidence="1 2" key="1">
    <citation type="submission" date="2020-08" db="EMBL/GenBank/DDBJ databases">
        <title>Sequencing the genomes of 1000 actinobacteria strains.</title>
        <authorList>
            <person name="Klenk H.-P."/>
        </authorList>
    </citation>
    <scope>NUCLEOTIDE SEQUENCE [LARGE SCALE GENOMIC DNA]</scope>
    <source>
        <strain evidence="1 2">DSM 22242</strain>
    </source>
</reference>
<dbReference type="EMBL" id="JACHYA010000004">
    <property type="protein sequence ID" value="MBB3171629.1"/>
    <property type="molecule type" value="Genomic_DNA"/>
</dbReference>
<proteinExistence type="predicted"/>
<dbReference type="AlphaFoldDB" id="A0A7W5GQN2"/>
<evidence type="ECO:0000313" key="2">
    <source>
        <dbReference type="Proteomes" id="UP000530850"/>
    </source>
</evidence>
<name>A0A7W5GQN2_9ACTN</name>
<accession>A0A7W5GQN2</accession>
<protein>
    <submittedName>
        <fullName evidence="1">Uncharacterized protein</fullName>
    </submittedName>
</protein>
<dbReference type="RefSeq" id="WP_161555320.1">
    <property type="nucleotide sequence ID" value="NZ_CANPEU010000013.1"/>
</dbReference>
<organism evidence="1 2">
    <name type="scientific">Parvibacter caecicola</name>
    <dbReference type="NCBI Taxonomy" id="747645"/>
    <lineage>
        <taxon>Bacteria</taxon>
        <taxon>Bacillati</taxon>
        <taxon>Actinomycetota</taxon>
        <taxon>Coriobacteriia</taxon>
        <taxon>Coriobacteriales</taxon>
        <taxon>Coriobacteriaceae</taxon>
        <taxon>Parvibacter</taxon>
    </lineage>
</organism>